<accession>A0A7K0KI99</accession>
<proteinExistence type="predicted"/>
<dbReference type="EMBL" id="VUNG01000046">
    <property type="protein sequence ID" value="MST85656.1"/>
    <property type="molecule type" value="Genomic_DNA"/>
</dbReference>
<gene>
    <name evidence="1" type="ORF">FYJ73_13455</name>
</gene>
<dbReference type="AlphaFoldDB" id="A0A7K0KI99"/>
<keyword evidence="2" id="KW-1185">Reference proteome</keyword>
<reference evidence="1 2" key="1">
    <citation type="submission" date="2019-08" db="EMBL/GenBank/DDBJ databases">
        <title>In-depth cultivation of the pig gut microbiome towards novel bacterial diversity and tailored functional studies.</title>
        <authorList>
            <person name="Wylensek D."/>
            <person name="Hitch T.C.A."/>
            <person name="Clavel T."/>
        </authorList>
    </citation>
    <scope>NUCLEOTIDE SEQUENCE [LARGE SCALE GENOMIC DNA]</scope>
    <source>
        <strain evidence="1 2">LKV-178-WT-2A</strain>
    </source>
</reference>
<name>A0A7K0KI99_9BACT</name>
<sequence>MSGSGFDDRFVITTHIQIFDISETQTYPQKTVLEANIGVYVGDGLYGMLFSLYHGSQRVGR</sequence>
<comment type="caution">
    <text evidence="1">The sequence shown here is derived from an EMBL/GenBank/DDBJ whole genome shotgun (WGS) entry which is preliminary data.</text>
</comment>
<protein>
    <submittedName>
        <fullName evidence="1">Uncharacterized protein</fullName>
    </submittedName>
</protein>
<dbReference type="Proteomes" id="UP000438914">
    <property type="component" value="Unassembled WGS sequence"/>
</dbReference>
<organism evidence="1 2">
    <name type="scientific">Hallella mizrahii</name>
    <dbReference type="NCBI Taxonomy" id="2606637"/>
    <lineage>
        <taxon>Bacteria</taxon>
        <taxon>Pseudomonadati</taxon>
        <taxon>Bacteroidota</taxon>
        <taxon>Bacteroidia</taxon>
        <taxon>Bacteroidales</taxon>
        <taxon>Prevotellaceae</taxon>
        <taxon>Hallella</taxon>
    </lineage>
</organism>
<evidence type="ECO:0000313" key="2">
    <source>
        <dbReference type="Proteomes" id="UP000438914"/>
    </source>
</evidence>
<evidence type="ECO:0000313" key="1">
    <source>
        <dbReference type="EMBL" id="MST85656.1"/>
    </source>
</evidence>